<dbReference type="EMBL" id="CAMPGE010012545">
    <property type="protein sequence ID" value="CAI2371315.1"/>
    <property type="molecule type" value="Genomic_DNA"/>
</dbReference>
<protein>
    <submittedName>
        <fullName evidence="1">Uncharacterized protein</fullName>
    </submittedName>
</protein>
<reference evidence="1" key="1">
    <citation type="submission" date="2023-07" db="EMBL/GenBank/DDBJ databases">
        <authorList>
            <consortium name="AG Swart"/>
            <person name="Singh M."/>
            <person name="Singh A."/>
            <person name="Seah K."/>
            <person name="Emmerich C."/>
        </authorList>
    </citation>
    <scope>NUCLEOTIDE SEQUENCE</scope>
    <source>
        <strain evidence="1">DP1</strain>
    </source>
</reference>
<accession>A0AAD1UQK5</accession>
<sequence length="249" mass="28955">MEAKESQEEKEEILILKKTDRIIKDIYSAAHQDSRYPKEYPNKSVLLLLGWSILCSNFAKRIHSITAPKLQKISFPCFQNKDKSVLNFIIYCFPSKVNCLKMYCESGLTKFRSYFPEIIRNSCRVQNKVNFTGFRINQKQLQRIVSAFRHVKSLSINNSIISIPKAPDFTHALDKTRINKLIFDSCKTVNRSNWANNPHEFANLIEGLSKSQNLKQTLHYFSFKKCNLEQTPTRRILNTHGFLTTTLIL</sequence>
<dbReference type="AlphaFoldDB" id="A0AAD1UQK5"/>
<name>A0AAD1UQK5_EUPCR</name>
<gene>
    <name evidence="1" type="ORF">ECRASSUSDP1_LOCUS12635</name>
</gene>
<evidence type="ECO:0000313" key="1">
    <source>
        <dbReference type="EMBL" id="CAI2371315.1"/>
    </source>
</evidence>
<comment type="caution">
    <text evidence="1">The sequence shown here is derived from an EMBL/GenBank/DDBJ whole genome shotgun (WGS) entry which is preliminary data.</text>
</comment>
<proteinExistence type="predicted"/>
<dbReference type="Proteomes" id="UP001295684">
    <property type="component" value="Unassembled WGS sequence"/>
</dbReference>
<keyword evidence="2" id="KW-1185">Reference proteome</keyword>
<evidence type="ECO:0000313" key="2">
    <source>
        <dbReference type="Proteomes" id="UP001295684"/>
    </source>
</evidence>
<organism evidence="1 2">
    <name type="scientific">Euplotes crassus</name>
    <dbReference type="NCBI Taxonomy" id="5936"/>
    <lineage>
        <taxon>Eukaryota</taxon>
        <taxon>Sar</taxon>
        <taxon>Alveolata</taxon>
        <taxon>Ciliophora</taxon>
        <taxon>Intramacronucleata</taxon>
        <taxon>Spirotrichea</taxon>
        <taxon>Hypotrichia</taxon>
        <taxon>Euplotida</taxon>
        <taxon>Euplotidae</taxon>
        <taxon>Moneuplotes</taxon>
    </lineage>
</organism>